<feature type="compositionally biased region" description="Polar residues" evidence="1">
    <location>
        <begin position="245"/>
        <end position="278"/>
    </location>
</feature>
<reference evidence="2" key="1">
    <citation type="journal article" date="2020" name="Fungal Divers.">
        <title>Resolving the Mortierellaceae phylogeny through synthesis of multi-gene phylogenetics and phylogenomics.</title>
        <authorList>
            <person name="Vandepol N."/>
            <person name="Liber J."/>
            <person name="Desiro A."/>
            <person name="Na H."/>
            <person name="Kennedy M."/>
            <person name="Barry K."/>
            <person name="Grigoriev I.V."/>
            <person name="Miller A.N."/>
            <person name="O'Donnell K."/>
            <person name="Stajich J.E."/>
            <person name="Bonito G."/>
        </authorList>
    </citation>
    <scope>NUCLEOTIDE SEQUENCE</scope>
    <source>
        <strain evidence="2">MES-2147</strain>
    </source>
</reference>
<organism evidence="2 3">
    <name type="scientific">Modicella reniformis</name>
    <dbReference type="NCBI Taxonomy" id="1440133"/>
    <lineage>
        <taxon>Eukaryota</taxon>
        <taxon>Fungi</taxon>
        <taxon>Fungi incertae sedis</taxon>
        <taxon>Mucoromycota</taxon>
        <taxon>Mortierellomycotina</taxon>
        <taxon>Mortierellomycetes</taxon>
        <taxon>Mortierellales</taxon>
        <taxon>Mortierellaceae</taxon>
        <taxon>Modicella</taxon>
    </lineage>
</organism>
<feature type="compositionally biased region" description="Basic and acidic residues" evidence="1">
    <location>
        <begin position="413"/>
        <end position="422"/>
    </location>
</feature>
<dbReference type="EMBL" id="JAAAHW010000317">
    <property type="protein sequence ID" value="KAG0003811.1"/>
    <property type="molecule type" value="Genomic_DNA"/>
</dbReference>
<keyword evidence="3" id="KW-1185">Reference proteome</keyword>
<feature type="region of interest" description="Disordered" evidence="1">
    <location>
        <begin position="1"/>
        <end position="57"/>
    </location>
</feature>
<sequence length="584" mass="65926">MATYKQRTPYQRHTATYSDDEYPQATGTTYKQTSNAPSIQLSSQHLHHSNNNHQTTDDDLLESISNREWTSFRNNSSASARARARLQQYLDQQEQRTREWQFVLAQHHHTASSRDVSDDEYDDVLSGTDMPSIVTNPGATNPTAEVTGTTCGDEHSSFLGLSDMASDGVEKFRFQNQMPFHDGSGNFFTARSVRSNIESDIDESERGWESSSSRASSLLRSYRSTMGQRPEFKAVIQNIAEQHAGGSTNSLRYPSMKQCSTSQSRGVDSNYSVQSSDPQPRFTYPSVVTRRPIFNIYESEMEDMADMMEVPSKVGWLQTFEQVLRVLQPNEYNIRVSDSTMLNPIKALAHHLRPEDSTETRESASTLEDAVSNDDALRGSVEPVHNNSMTLQQAKQNMASASLETMQRLQTRKRSDPQRHFPSDPMQVEFSPTVRSRSVLDETHHHQHRRERRTTSRSTGTSTSSNHSSKDLRESNLIAVVLSTLRRFRDHVQSNLLHADFNDEEDRHADLARSLGFDGGLGIEWSRTVPAAVLTKTELELELEIKIEIDIDPVIETRGHPVARLLPAGHPRNRICAELTATVD</sequence>
<protein>
    <submittedName>
        <fullName evidence="2">Uncharacterized protein</fullName>
    </submittedName>
</protein>
<name>A0A9P6MJN4_9FUNG</name>
<accession>A0A9P6MJN4</accession>
<proteinExistence type="predicted"/>
<feature type="compositionally biased region" description="Low complexity" evidence="1">
    <location>
        <begin position="456"/>
        <end position="467"/>
    </location>
</feature>
<feature type="region of interest" description="Disordered" evidence="1">
    <location>
        <begin position="351"/>
        <end position="373"/>
    </location>
</feature>
<feature type="compositionally biased region" description="Polar residues" evidence="1">
    <location>
        <begin position="25"/>
        <end position="39"/>
    </location>
</feature>
<feature type="region of interest" description="Disordered" evidence="1">
    <location>
        <begin position="396"/>
        <end position="471"/>
    </location>
</feature>
<evidence type="ECO:0000256" key="1">
    <source>
        <dbReference type="SAM" id="MobiDB-lite"/>
    </source>
</evidence>
<dbReference type="AlphaFoldDB" id="A0A9P6MJN4"/>
<gene>
    <name evidence="2" type="ORF">BGZ65_001336</name>
</gene>
<dbReference type="OrthoDB" id="2424760at2759"/>
<evidence type="ECO:0000313" key="2">
    <source>
        <dbReference type="EMBL" id="KAG0003811.1"/>
    </source>
</evidence>
<feature type="region of interest" description="Disordered" evidence="1">
    <location>
        <begin position="245"/>
        <end position="284"/>
    </location>
</feature>
<feature type="compositionally biased region" description="Polar residues" evidence="1">
    <location>
        <begin position="396"/>
        <end position="409"/>
    </location>
</feature>
<evidence type="ECO:0000313" key="3">
    <source>
        <dbReference type="Proteomes" id="UP000749646"/>
    </source>
</evidence>
<dbReference type="Proteomes" id="UP000749646">
    <property type="component" value="Unassembled WGS sequence"/>
</dbReference>
<feature type="compositionally biased region" description="Polar residues" evidence="1">
    <location>
        <begin position="1"/>
        <end position="17"/>
    </location>
</feature>
<feature type="compositionally biased region" description="Basic and acidic residues" evidence="1">
    <location>
        <begin position="352"/>
        <end position="362"/>
    </location>
</feature>
<comment type="caution">
    <text evidence="2">The sequence shown here is derived from an EMBL/GenBank/DDBJ whole genome shotgun (WGS) entry which is preliminary data.</text>
</comment>